<evidence type="ECO:0008006" key="3">
    <source>
        <dbReference type="Google" id="ProtNLM"/>
    </source>
</evidence>
<reference evidence="1" key="2">
    <citation type="submission" date="2021-04" db="EMBL/GenBank/DDBJ databases">
        <authorList>
            <person name="Gilroy R."/>
        </authorList>
    </citation>
    <scope>NUCLEOTIDE SEQUENCE</scope>
    <source>
        <strain evidence="1">ChiSxjej3B15-24422</strain>
    </source>
</reference>
<evidence type="ECO:0000313" key="2">
    <source>
        <dbReference type="Proteomes" id="UP000824007"/>
    </source>
</evidence>
<proteinExistence type="predicted"/>
<reference evidence="1" key="1">
    <citation type="journal article" date="2021" name="PeerJ">
        <title>Extensive microbial diversity within the chicken gut microbiome revealed by metagenomics and culture.</title>
        <authorList>
            <person name="Gilroy R."/>
            <person name="Ravi A."/>
            <person name="Getino M."/>
            <person name="Pursley I."/>
            <person name="Horton D.L."/>
            <person name="Alikhan N.F."/>
            <person name="Baker D."/>
            <person name="Gharbi K."/>
            <person name="Hall N."/>
            <person name="Watson M."/>
            <person name="Adriaenssens E.M."/>
            <person name="Foster-Nyarko E."/>
            <person name="Jarju S."/>
            <person name="Secka A."/>
            <person name="Antonio M."/>
            <person name="Oren A."/>
            <person name="Chaudhuri R.R."/>
            <person name="La Ragione R."/>
            <person name="Hildebrand F."/>
            <person name="Pallen M.J."/>
        </authorList>
    </citation>
    <scope>NUCLEOTIDE SEQUENCE</scope>
    <source>
        <strain evidence="1">ChiSxjej3B15-24422</strain>
    </source>
</reference>
<dbReference type="EMBL" id="DXDD01000156">
    <property type="protein sequence ID" value="HIY61500.1"/>
    <property type="molecule type" value="Genomic_DNA"/>
</dbReference>
<comment type="caution">
    <text evidence="1">The sequence shown here is derived from an EMBL/GenBank/DDBJ whole genome shotgun (WGS) entry which is preliminary data.</text>
</comment>
<organism evidence="1 2">
    <name type="scientific">Candidatus Eisenbergiella pullistercoris</name>
    <dbReference type="NCBI Taxonomy" id="2838555"/>
    <lineage>
        <taxon>Bacteria</taxon>
        <taxon>Bacillati</taxon>
        <taxon>Bacillota</taxon>
        <taxon>Clostridia</taxon>
        <taxon>Lachnospirales</taxon>
        <taxon>Lachnospiraceae</taxon>
        <taxon>Eisenbergiella</taxon>
    </lineage>
</organism>
<protein>
    <recommendedName>
        <fullName evidence="3">XRE family transcriptional regulator</fullName>
    </recommendedName>
</protein>
<sequence>MSEFSEKLSQEIRRTNKPLRYLAEASGLQLDYISKMSRGKRIPQEEEKLKCLLDAMECVQRTKETLLRLYRQEKMGRARWGCMQELIRIIEQDDGANAGQEQRLPIQTAERDAIADREDIFLLVRKMLAEKEGKRLLIWTAAVTQEAMERLMQLIAGTAAGPVEHLFPLWQNLEEEDTLENLRRLRVVRPAVSLEGYHPRYYYLKNAGETSGGLFPNWFLAEDMALAVNEDMDCGIVLRESSQIGLLKTEFHKKSRMARDLVCRYSISEYMEKVNRMMNTGYVTRNYYIEQSPCLLHLIPLNILKEHLLIEGEGREALLRSIQLRTTHMQQEEMVHIFSVEGLRYLMEEGRITGYPDALYRPIDVPLRIWLLKRYYQYIQSTPHSCICVREDCVRLPRHMSIVSSSNVDNGMAFWSSTREGLSFYQLMEAGISRKLYELCRFLEEGNLTCTCGETLELIGQMIREYGGTL</sequence>
<dbReference type="Proteomes" id="UP000824007">
    <property type="component" value="Unassembled WGS sequence"/>
</dbReference>
<accession>A0A9D1YR44</accession>
<evidence type="ECO:0000313" key="1">
    <source>
        <dbReference type="EMBL" id="HIY61500.1"/>
    </source>
</evidence>
<gene>
    <name evidence="1" type="ORF">H9831_12615</name>
</gene>
<name>A0A9D1YR44_9FIRM</name>
<dbReference type="AlphaFoldDB" id="A0A9D1YR44"/>